<sequence>MVHYLKVLATKVVNLIVDSAHVHIIQNPGRYGRQGRRFDIGGYWKEKSYDIAKYLSSQVAPEVDADAEGSIIPGLENSLTIVDYTKEVSIFCNPSVLTVRVRDDERREYEHSVNSHTVNRYLGLVHEGVTMEEPETEIELTIQEIAAIKKKTFPYSFAAKARISELEKKLETIGEGQRRVYLEQRRYLSARVDHLTEHIIWLPPHVKRPYECMLRVYKTELEKRTTLGGDDGASSSGN</sequence>
<dbReference type="AlphaFoldDB" id="A0A3P6DBQ1"/>
<accession>A0A3P6DBQ1</accession>
<evidence type="ECO:0000313" key="1">
    <source>
        <dbReference type="EMBL" id="VDD17992.1"/>
    </source>
</evidence>
<reference evidence="1" key="1">
    <citation type="submission" date="2018-11" db="EMBL/GenBank/DDBJ databases">
        <authorList>
            <consortium name="Genoscope - CEA"/>
            <person name="William W."/>
        </authorList>
    </citation>
    <scope>NUCLEOTIDE SEQUENCE</scope>
</reference>
<organism evidence="1">
    <name type="scientific">Brassica oleracea</name>
    <name type="common">Wild cabbage</name>
    <dbReference type="NCBI Taxonomy" id="3712"/>
    <lineage>
        <taxon>Eukaryota</taxon>
        <taxon>Viridiplantae</taxon>
        <taxon>Streptophyta</taxon>
        <taxon>Embryophyta</taxon>
        <taxon>Tracheophyta</taxon>
        <taxon>Spermatophyta</taxon>
        <taxon>Magnoliopsida</taxon>
        <taxon>eudicotyledons</taxon>
        <taxon>Gunneridae</taxon>
        <taxon>Pentapetalae</taxon>
        <taxon>rosids</taxon>
        <taxon>malvids</taxon>
        <taxon>Brassicales</taxon>
        <taxon>Brassicaceae</taxon>
        <taxon>Brassiceae</taxon>
        <taxon>Brassica</taxon>
    </lineage>
</organism>
<gene>
    <name evidence="1" type="ORF">BOLC2T06000H</name>
</gene>
<protein>
    <submittedName>
        <fullName evidence="1">Uncharacterized protein</fullName>
    </submittedName>
</protein>
<name>A0A3P6DBQ1_BRAOL</name>
<dbReference type="EMBL" id="LR031874">
    <property type="protein sequence ID" value="VDD17992.1"/>
    <property type="molecule type" value="Genomic_DNA"/>
</dbReference>
<proteinExistence type="predicted"/>